<evidence type="ECO:0000256" key="3">
    <source>
        <dbReference type="ARBA" id="ARBA00022980"/>
    </source>
</evidence>
<name>K0KPD8_WICCF</name>
<keyword evidence="3 7" id="KW-0689">Ribosomal protein</keyword>
<comment type="similarity">
    <text evidence="2">Belongs to the mitochondrion-specific ribosomal protein mL49 family.</text>
</comment>
<dbReference type="InterPro" id="IPR007740">
    <property type="entry name" value="Ribosomal_mL49"/>
</dbReference>
<dbReference type="Pfam" id="PF05046">
    <property type="entry name" value="Img2"/>
    <property type="match status" value="1"/>
</dbReference>
<dbReference type="InParanoid" id="K0KPD8"/>
<organism evidence="7 8">
    <name type="scientific">Wickerhamomyces ciferrii (strain ATCC 14091 / BCRC 22168 / CBS 111 / JCM 3599 / NBRC 0793 / NRRL Y-1031 F-60-10)</name>
    <name type="common">Yeast</name>
    <name type="synonym">Pichia ciferrii</name>
    <dbReference type="NCBI Taxonomy" id="1206466"/>
    <lineage>
        <taxon>Eukaryota</taxon>
        <taxon>Fungi</taxon>
        <taxon>Dikarya</taxon>
        <taxon>Ascomycota</taxon>
        <taxon>Saccharomycotina</taxon>
        <taxon>Saccharomycetes</taxon>
        <taxon>Phaffomycetales</taxon>
        <taxon>Wickerhamomycetaceae</taxon>
        <taxon>Wickerhamomyces</taxon>
    </lineage>
</organism>
<gene>
    <name evidence="7" type="ORF">BN7_4385</name>
</gene>
<comment type="caution">
    <text evidence="7">The sequence shown here is derived from an EMBL/GenBank/DDBJ whole genome shotgun (WGS) entry which is preliminary data.</text>
</comment>
<evidence type="ECO:0000256" key="2">
    <source>
        <dbReference type="ARBA" id="ARBA00005677"/>
    </source>
</evidence>
<dbReference type="GO" id="GO:0003735">
    <property type="term" value="F:structural constituent of ribosome"/>
    <property type="evidence" value="ECO:0007669"/>
    <property type="project" value="InterPro"/>
</dbReference>
<evidence type="ECO:0000256" key="5">
    <source>
        <dbReference type="ARBA" id="ARBA00023274"/>
    </source>
</evidence>
<dbReference type="Proteomes" id="UP000009328">
    <property type="component" value="Unassembled WGS sequence"/>
</dbReference>
<evidence type="ECO:0000313" key="8">
    <source>
        <dbReference type="Proteomes" id="UP000009328"/>
    </source>
</evidence>
<dbReference type="EMBL" id="CAIF01000156">
    <property type="protein sequence ID" value="CCH44816.1"/>
    <property type="molecule type" value="Genomic_DNA"/>
</dbReference>
<dbReference type="AlphaFoldDB" id="K0KPD8"/>
<dbReference type="GO" id="GO:0006412">
    <property type="term" value="P:translation"/>
    <property type="evidence" value="ECO:0007669"/>
    <property type="project" value="InterPro"/>
</dbReference>
<reference evidence="7 8" key="1">
    <citation type="journal article" date="2012" name="Eukaryot. Cell">
        <title>Draft genome sequence of Wickerhamomyces ciferrii NRRL Y-1031 F-60-10.</title>
        <authorList>
            <person name="Schneider J."/>
            <person name="Andrea H."/>
            <person name="Blom J."/>
            <person name="Jaenicke S."/>
            <person name="Ruckert C."/>
            <person name="Schorsch C."/>
            <person name="Szczepanowski R."/>
            <person name="Farwick M."/>
            <person name="Goesmann A."/>
            <person name="Puhler A."/>
            <person name="Schaffer S."/>
            <person name="Tauch A."/>
            <person name="Kohler T."/>
            <person name="Brinkrolf K."/>
        </authorList>
    </citation>
    <scope>NUCLEOTIDE SEQUENCE [LARGE SCALE GENOMIC DNA]</scope>
    <source>
        <strain evidence="8">ATCC 14091 / BCRC 22168 / CBS 111 / JCM 3599 / NBRC 0793 / NRRL Y-1031 F-60-10</strain>
    </source>
</reference>
<keyword evidence="8" id="KW-1185">Reference proteome</keyword>
<comment type="subcellular location">
    <subcellularLocation>
        <location evidence="1">Mitochondrion</location>
    </subcellularLocation>
</comment>
<evidence type="ECO:0000256" key="6">
    <source>
        <dbReference type="ARBA" id="ARBA00035191"/>
    </source>
</evidence>
<dbReference type="Gene3D" id="3.30.780.10">
    <property type="entry name" value="SUI1-like domain"/>
    <property type="match status" value="1"/>
</dbReference>
<sequence>MFRQQASIISSSLNRQIRLKSHQVPKFPKLENITVKDLGFGSEINTLGFSKTYNLQRTKFNKLPIYTEYKGGNVPYTELRKIHGDIIQLRNDLQAALPEAKLDDFKVIMESKKILIKGNYKKKLNSILSHSF</sequence>
<keyword evidence="5" id="KW-0687">Ribonucleoprotein</keyword>
<dbReference type="HOGENOM" id="CLU_132729_1_0_1"/>
<dbReference type="GO" id="GO:0005762">
    <property type="term" value="C:mitochondrial large ribosomal subunit"/>
    <property type="evidence" value="ECO:0007669"/>
    <property type="project" value="TreeGrafter"/>
</dbReference>
<keyword evidence="4" id="KW-0496">Mitochondrion</keyword>
<proteinExistence type="inferred from homology"/>
<dbReference type="FunCoup" id="K0KPD8">
    <property type="interactions" value="153"/>
</dbReference>
<dbReference type="PANTHER" id="PTHR13477:SF0">
    <property type="entry name" value="LARGE RIBOSOMAL SUBUNIT PROTEIN ML49"/>
    <property type="match status" value="1"/>
</dbReference>
<dbReference type="STRING" id="1206466.K0KPD8"/>
<evidence type="ECO:0000256" key="1">
    <source>
        <dbReference type="ARBA" id="ARBA00004173"/>
    </source>
</evidence>
<accession>K0KPD8</accession>
<protein>
    <recommendedName>
        <fullName evidence="6">Large ribosomal subunit protein mL49</fullName>
    </recommendedName>
</protein>
<dbReference type="eggNOG" id="KOG4034">
    <property type="taxonomic scope" value="Eukaryota"/>
</dbReference>
<dbReference type="PANTHER" id="PTHR13477">
    <property type="entry name" value="MITOCHONDRIAL 39S RIBOSOMAL PROTEIN L49"/>
    <property type="match status" value="1"/>
</dbReference>
<evidence type="ECO:0000256" key="4">
    <source>
        <dbReference type="ARBA" id="ARBA00023128"/>
    </source>
</evidence>
<evidence type="ECO:0000313" key="7">
    <source>
        <dbReference type="EMBL" id="CCH44816.1"/>
    </source>
</evidence>